<dbReference type="InterPro" id="IPR036390">
    <property type="entry name" value="WH_DNA-bd_sf"/>
</dbReference>
<keyword evidence="2" id="KW-0597">Phosphoprotein</keyword>
<dbReference type="PROSITE" id="PS50061">
    <property type="entry name" value="ETS_DOMAIN_3"/>
    <property type="match status" value="1"/>
</dbReference>
<dbReference type="OrthoDB" id="10067219at2759"/>
<evidence type="ECO:0000313" key="7">
    <source>
        <dbReference type="EMBL" id="CAE1322439.1"/>
    </source>
</evidence>
<evidence type="ECO:0000256" key="3">
    <source>
        <dbReference type="ARBA" id="ARBA00023125"/>
    </source>
</evidence>
<comment type="subcellular location">
    <subcellularLocation>
        <location evidence="5">Nucleus</location>
    </subcellularLocation>
</comment>
<evidence type="ECO:0000256" key="2">
    <source>
        <dbReference type="ARBA" id="ARBA00022553"/>
    </source>
</evidence>
<feature type="domain" description="ETS" evidence="6">
    <location>
        <begin position="284"/>
        <end position="363"/>
    </location>
</feature>
<dbReference type="GO" id="GO:0045893">
    <property type="term" value="P:positive regulation of DNA-templated transcription"/>
    <property type="evidence" value="ECO:0007669"/>
    <property type="project" value="UniProtKB-ARBA"/>
</dbReference>
<dbReference type="PROSITE" id="PS00346">
    <property type="entry name" value="ETS_DOMAIN_2"/>
    <property type="match status" value="1"/>
</dbReference>
<evidence type="ECO:0000259" key="6">
    <source>
        <dbReference type="PROSITE" id="PS50061"/>
    </source>
</evidence>
<dbReference type="GO" id="GO:0005634">
    <property type="term" value="C:nucleus"/>
    <property type="evidence" value="ECO:0007669"/>
    <property type="project" value="UniProtKB-SubCell"/>
</dbReference>
<dbReference type="GO" id="GO:0043565">
    <property type="term" value="F:sequence-specific DNA binding"/>
    <property type="evidence" value="ECO:0007669"/>
    <property type="project" value="InterPro"/>
</dbReference>
<dbReference type="AlphaFoldDB" id="A0A812EHG9"/>
<proteinExistence type="inferred from homology"/>
<accession>A0A812EHG9</accession>
<dbReference type="EMBL" id="CAHIKZ030005320">
    <property type="protein sequence ID" value="CAE1322439.1"/>
    <property type="molecule type" value="Genomic_DNA"/>
</dbReference>
<reference evidence="7" key="1">
    <citation type="submission" date="2021-01" db="EMBL/GenBank/DDBJ databases">
        <authorList>
            <person name="Li R."/>
            <person name="Bekaert M."/>
        </authorList>
    </citation>
    <scope>NUCLEOTIDE SEQUENCE</scope>
    <source>
        <strain evidence="7">Farmed</strain>
    </source>
</reference>
<name>A0A812EHG9_ACAPH</name>
<dbReference type="PANTHER" id="PTHR11849">
    <property type="entry name" value="ETS"/>
    <property type="match status" value="1"/>
</dbReference>
<dbReference type="Pfam" id="PF04621">
    <property type="entry name" value="ETS_PEA3_N"/>
    <property type="match status" value="1"/>
</dbReference>
<keyword evidence="3 5" id="KW-0238">DNA-binding</keyword>
<dbReference type="GO" id="GO:0030154">
    <property type="term" value="P:cell differentiation"/>
    <property type="evidence" value="ECO:0007669"/>
    <property type="project" value="TreeGrafter"/>
</dbReference>
<dbReference type="Proteomes" id="UP000597762">
    <property type="component" value="Unassembled WGS sequence"/>
</dbReference>
<dbReference type="Pfam" id="PF00178">
    <property type="entry name" value="Ets"/>
    <property type="match status" value="1"/>
</dbReference>
<dbReference type="SMART" id="SM00413">
    <property type="entry name" value="ETS"/>
    <property type="match status" value="1"/>
</dbReference>
<dbReference type="SUPFAM" id="SSF46785">
    <property type="entry name" value="Winged helix' DNA-binding domain"/>
    <property type="match status" value="1"/>
</dbReference>
<organism evidence="7 8">
    <name type="scientific">Acanthosepion pharaonis</name>
    <name type="common">Pharaoh cuttlefish</name>
    <name type="synonym">Sepia pharaonis</name>
    <dbReference type="NCBI Taxonomy" id="158019"/>
    <lineage>
        <taxon>Eukaryota</taxon>
        <taxon>Metazoa</taxon>
        <taxon>Spiralia</taxon>
        <taxon>Lophotrochozoa</taxon>
        <taxon>Mollusca</taxon>
        <taxon>Cephalopoda</taxon>
        <taxon>Coleoidea</taxon>
        <taxon>Decapodiformes</taxon>
        <taxon>Sepiida</taxon>
        <taxon>Sepiina</taxon>
        <taxon>Sepiidae</taxon>
        <taxon>Acanthosepion</taxon>
    </lineage>
</organism>
<comment type="caution">
    <text evidence="7">The sequence shown here is derived from an EMBL/GenBank/DDBJ whole genome shotgun (WGS) entry which is preliminary data.</text>
</comment>
<evidence type="ECO:0000313" key="8">
    <source>
        <dbReference type="Proteomes" id="UP000597762"/>
    </source>
</evidence>
<dbReference type="InterPro" id="IPR000418">
    <property type="entry name" value="Ets_dom"/>
</dbReference>
<sequence length="363" mass="41912">MIKPYLFQPPPPVIWYSSSNLKWKYLDTDLIQIDSEFLQDLDQMQEMWLTNAYYSTEEGEQYIPENTTPKSSTFMKVKSEPFADSCHGQLTLATLKQVDFDSGEKNFMTNFYDHSSSSIDSLCSSPCSGKESNAQRLRHSDFNQERLVSCSENRYSHISTRLVPSCYPPSESQSCSPFSWTSAQRFVTQHKFKRESFDKEYSFPFHQNNEHLDHNNMVTVKKETKNLSCIRGSNGGTGTIDLTRDTYPDSCTDKYLREASVAAAAMVTTYPATISTTCQRRGTLQLWQFLVSLLDDPNNSTFIAWTGRGLEFKLIEPEEVARRWGLQKNRPAMNYDKLSRSLRYYYEKGILQKVSGERMIYEE</sequence>
<dbReference type="PRINTS" id="PR00454">
    <property type="entry name" value="ETSDOMAIN"/>
</dbReference>
<dbReference type="PANTHER" id="PTHR11849:SF282">
    <property type="entry name" value="ETV5-RELATED PROTEIN ETS96B"/>
    <property type="match status" value="1"/>
</dbReference>
<evidence type="ECO:0000256" key="5">
    <source>
        <dbReference type="RuleBase" id="RU004019"/>
    </source>
</evidence>
<dbReference type="InterPro" id="IPR036388">
    <property type="entry name" value="WH-like_DNA-bd_sf"/>
</dbReference>
<dbReference type="InterPro" id="IPR046328">
    <property type="entry name" value="ETS_fam"/>
</dbReference>
<protein>
    <submittedName>
        <fullName evidence="7">ETV1</fullName>
    </submittedName>
</protein>
<keyword evidence="4 5" id="KW-0539">Nucleus</keyword>
<comment type="similarity">
    <text evidence="1 5">Belongs to the ETS family.</text>
</comment>
<dbReference type="Gene3D" id="1.10.10.10">
    <property type="entry name" value="Winged helix-like DNA-binding domain superfamily/Winged helix DNA-binding domain"/>
    <property type="match status" value="1"/>
</dbReference>
<dbReference type="GO" id="GO:0000981">
    <property type="term" value="F:DNA-binding transcription factor activity, RNA polymerase II-specific"/>
    <property type="evidence" value="ECO:0007669"/>
    <property type="project" value="TreeGrafter"/>
</dbReference>
<keyword evidence="8" id="KW-1185">Reference proteome</keyword>
<dbReference type="PROSITE" id="PS00345">
    <property type="entry name" value="ETS_DOMAIN_1"/>
    <property type="match status" value="1"/>
</dbReference>
<gene>
    <name evidence="7" type="ORF">SPHA_72408</name>
</gene>
<evidence type="ECO:0000256" key="1">
    <source>
        <dbReference type="ARBA" id="ARBA00005562"/>
    </source>
</evidence>
<evidence type="ECO:0000256" key="4">
    <source>
        <dbReference type="ARBA" id="ARBA00023242"/>
    </source>
</evidence>
<dbReference type="InterPro" id="IPR006715">
    <property type="entry name" value="ETS_PEA3_N"/>
</dbReference>